<protein>
    <submittedName>
        <fullName evidence="2">Uncharacterized protein</fullName>
    </submittedName>
</protein>
<feature type="region of interest" description="Disordered" evidence="1">
    <location>
        <begin position="1"/>
        <end position="53"/>
    </location>
</feature>
<evidence type="ECO:0000256" key="1">
    <source>
        <dbReference type="SAM" id="MobiDB-lite"/>
    </source>
</evidence>
<accession>A0AAV9V3E0</accession>
<reference evidence="2 3" key="1">
    <citation type="submission" date="2019-10" db="EMBL/GenBank/DDBJ databases">
        <authorList>
            <person name="Palmer J.M."/>
        </authorList>
    </citation>
    <scope>NUCLEOTIDE SEQUENCE [LARGE SCALE GENOMIC DNA]</scope>
    <source>
        <strain evidence="2 3">TWF730</strain>
    </source>
</reference>
<dbReference type="Proteomes" id="UP001373714">
    <property type="component" value="Unassembled WGS sequence"/>
</dbReference>
<feature type="compositionally biased region" description="Polar residues" evidence="1">
    <location>
        <begin position="1"/>
        <end position="10"/>
    </location>
</feature>
<organism evidence="2 3">
    <name type="scientific">Orbilia blumenaviensis</name>
    <dbReference type="NCBI Taxonomy" id="1796055"/>
    <lineage>
        <taxon>Eukaryota</taxon>
        <taxon>Fungi</taxon>
        <taxon>Dikarya</taxon>
        <taxon>Ascomycota</taxon>
        <taxon>Pezizomycotina</taxon>
        <taxon>Orbiliomycetes</taxon>
        <taxon>Orbiliales</taxon>
        <taxon>Orbiliaceae</taxon>
        <taxon>Orbilia</taxon>
    </lineage>
</organism>
<dbReference type="AlphaFoldDB" id="A0AAV9V3E0"/>
<dbReference type="EMBL" id="JAVHNS010000006">
    <property type="protein sequence ID" value="KAK6352066.1"/>
    <property type="molecule type" value="Genomic_DNA"/>
</dbReference>
<evidence type="ECO:0000313" key="3">
    <source>
        <dbReference type="Proteomes" id="UP001373714"/>
    </source>
</evidence>
<gene>
    <name evidence="2" type="ORF">TWF730_008898</name>
</gene>
<keyword evidence="3" id="KW-1185">Reference proteome</keyword>
<feature type="compositionally biased region" description="Polar residues" evidence="1">
    <location>
        <begin position="33"/>
        <end position="47"/>
    </location>
</feature>
<comment type="caution">
    <text evidence="2">The sequence shown here is derived from an EMBL/GenBank/DDBJ whole genome shotgun (WGS) entry which is preliminary data.</text>
</comment>
<evidence type="ECO:0000313" key="2">
    <source>
        <dbReference type="EMBL" id="KAK6352066.1"/>
    </source>
</evidence>
<sequence>MSDNRPQATTGKRDRSFSDVVSVEASLPPNKKTVLSESQDETATSRAIESIRDNPIATYAAGPTSLQALSSDPVPVFSSDPIQPSLHSDAFSLDLPSSPPVLEPQFLHSQSSSLSNLDSSPPEFAKFEEVPVDLPLDIKGDLSVPAGPDRPIEHVTKWGRYVCAEIHPEATAVLAFENPNDINSTILEAQILNREFKRDEDFLEKVESFAEFLRDKVASCAVCQLAGREANHHLPNCSHAQADVLGTFIWDEEFGARDSDVLEQAVLVLCAVVRLVAPHLLTDIAIWMNEDIPGSYLNYKSWCLLPDSFLGAPALKGYRVVLALKTLLEDGLVEL</sequence>
<name>A0AAV9V3E0_9PEZI</name>
<proteinExistence type="predicted"/>